<accession>A0A8S5MYK2</accession>
<evidence type="ECO:0000313" key="1">
    <source>
        <dbReference type="EMBL" id="DAD87207.1"/>
    </source>
</evidence>
<name>A0A8S5MYK2_9CAUD</name>
<dbReference type="InterPro" id="IPR036412">
    <property type="entry name" value="HAD-like_sf"/>
</dbReference>
<proteinExistence type="predicted"/>
<organism evidence="1">
    <name type="scientific">Siphoviridae sp. ctuUw41</name>
    <dbReference type="NCBI Taxonomy" id="2826503"/>
    <lineage>
        <taxon>Viruses</taxon>
        <taxon>Duplodnaviria</taxon>
        <taxon>Heunggongvirae</taxon>
        <taxon>Uroviricota</taxon>
        <taxon>Caudoviricetes</taxon>
    </lineage>
</organism>
<dbReference type="EMBL" id="BK015017">
    <property type="protein sequence ID" value="DAD87207.1"/>
    <property type="molecule type" value="Genomic_DNA"/>
</dbReference>
<reference evidence="1" key="1">
    <citation type="journal article" date="2021" name="Proc. Natl. Acad. Sci. U.S.A.">
        <title>A Catalog of Tens of Thousands of Viruses from Human Metagenomes Reveals Hidden Associations with Chronic Diseases.</title>
        <authorList>
            <person name="Tisza M.J."/>
            <person name="Buck C.B."/>
        </authorList>
    </citation>
    <scope>NUCLEOTIDE SEQUENCE</scope>
    <source>
        <strain evidence="1">CtuUw41</strain>
    </source>
</reference>
<protein>
    <submittedName>
        <fullName evidence="1">Nucleotidase 5'-nucleotidase</fullName>
    </submittedName>
</protein>
<dbReference type="SUPFAM" id="SSF56784">
    <property type="entry name" value="HAD-like"/>
    <property type="match status" value="1"/>
</dbReference>
<dbReference type="InterPro" id="IPR023214">
    <property type="entry name" value="HAD_sf"/>
</dbReference>
<dbReference type="Gene3D" id="3.40.50.1000">
    <property type="entry name" value="HAD superfamily/HAD-like"/>
    <property type="match status" value="1"/>
</dbReference>
<sequence>MKICFDMDGTLADLYAVNGWLHYLHREETTPYKIAKPMCHFSTLARYLNKATAMGIKVCVISWTAKGGTTEYNKAVECEKIQWLKKHLPSVNFAEFNICEYGTPKSSFKTSESDILFDDNKKVREEWGEGAKDVKSILQDLKNILLEKD</sequence>